<sequence length="197" mass="20180">NLAADLLRHPDFLRVFAGRFLLALTYSLVATYLLYLLEDYLGLSAGEAAAFAGLVLVVVLASSAPAMWIGPLASDRIRRRKPSAAGSAALMAAVLAIPLLFPSRGAVLVFAVLFGLGFGVFNAVGDALATQVLPQGRERAGRDLGVLNIAAALPQVAAPAIGWAAVSLTGGYAGLFMLGICAAAAGTWAVTGVRSGR</sequence>
<keyword evidence="8" id="KW-1185">Reference proteome</keyword>
<keyword evidence="4 5" id="KW-0472">Membrane</keyword>
<protein>
    <submittedName>
        <fullName evidence="7">MFS transporter</fullName>
    </submittedName>
</protein>
<evidence type="ECO:0000256" key="4">
    <source>
        <dbReference type="ARBA" id="ARBA00023136"/>
    </source>
</evidence>
<keyword evidence="3 5" id="KW-1133">Transmembrane helix</keyword>
<name>A0ABX1JR07_9MICC</name>
<dbReference type="PROSITE" id="PS50850">
    <property type="entry name" value="MFS"/>
    <property type="match status" value="1"/>
</dbReference>
<dbReference type="Pfam" id="PF13347">
    <property type="entry name" value="MFS_2"/>
    <property type="match status" value="1"/>
</dbReference>
<accession>A0ABX1JR07</accession>
<dbReference type="SUPFAM" id="SSF103473">
    <property type="entry name" value="MFS general substrate transporter"/>
    <property type="match status" value="1"/>
</dbReference>
<evidence type="ECO:0000313" key="7">
    <source>
        <dbReference type="EMBL" id="NKX50794.1"/>
    </source>
</evidence>
<comment type="caution">
    <text evidence="7">The sequence shown here is derived from an EMBL/GenBank/DDBJ whole genome shotgun (WGS) entry which is preliminary data.</text>
</comment>
<comment type="subcellular location">
    <subcellularLocation>
        <location evidence="1">Cell membrane</location>
        <topology evidence="1">Multi-pass membrane protein</topology>
    </subcellularLocation>
</comment>
<dbReference type="EMBL" id="JAAZSR010000129">
    <property type="protein sequence ID" value="NKX50794.1"/>
    <property type="molecule type" value="Genomic_DNA"/>
</dbReference>
<keyword evidence="2 5" id="KW-0812">Transmembrane</keyword>
<gene>
    <name evidence="7" type="ORF">HER39_09495</name>
</gene>
<feature type="transmembrane region" description="Helical" evidence="5">
    <location>
        <begin position="146"/>
        <end position="166"/>
    </location>
</feature>
<dbReference type="InterPro" id="IPR020846">
    <property type="entry name" value="MFS_dom"/>
</dbReference>
<evidence type="ECO:0000256" key="1">
    <source>
        <dbReference type="ARBA" id="ARBA00004651"/>
    </source>
</evidence>
<feature type="transmembrane region" description="Helical" evidence="5">
    <location>
        <begin position="82"/>
        <end position="101"/>
    </location>
</feature>
<evidence type="ECO:0000256" key="3">
    <source>
        <dbReference type="ARBA" id="ARBA00022989"/>
    </source>
</evidence>
<feature type="transmembrane region" description="Helical" evidence="5">
    <location>
        <begin position="49"/>
        <end position="70"/>
    </location>
</feature>
<proteinExistence type="predicted"/>
<evidence type="ECO:0000313" key="8">
    <source>
        <dbReference type="Proteomes" id="UP000523795"/>
    </source>
</evidence>
<organism evidence="7 8">
    <name type="scientific">Arthrobacter deserti</name>
    <dbReference type="NCBI Taxonomy" id="1742687"/>
    <lineage>
        <taxon>Bacteria</taxon>
        <taxon>Bacillati</taxon>
        <taxon>Actinomycetota</taxon>
        <taxon>Actinomycetes</taxon>
        <taxon>Micrococcales</taxon>
        <taxon>Micrococcaceae</taxon>
        <taxon>Arthrobacter</taxon>
    </lineage>
</organism>
<feature type="transmembrane region" description="Helical" evidence="5">
    <location>
        <begin position="12"/>
        <end position="37"/>
    </location>
</feature>
<feature type="domain" description="Major facilitator superfamily (MFS) profile" evidence="6">
    <location>
        <begin position="11"/>
        <end position="197"/>
    </location>
</feature>
<evidence type="ECO:0000256" key="5">
    <source>
        <dbReference type="SAM" id="Phobius"/>
    </source>
</evidence>
<dbReference type="PANTHER" id="PTHR23528:SF1">
    <property type="entry name" value="MAJOR FACILITATOR SUPERFAMILY (MFS) PROFILE DOMAIN-CONTAINING PROTEIN"/>
    <property type="match status" value="1"/>
</dbReference>
<feature type="non-terminal residue" evidence="7">
    <location>
        <position position="1"/>
    </location>
</feature>
<evidence type="ECO:0000259" key="6">
    <source>
        <dbReference type="PROSITE" id="PS50850"/>
    </source>
</evidence>
<dbReference type="Proteomes" id="UP000523795">
    <property type="component" value="Unassembled WGS sequence"/>
</dbReference>
<feature type="transmembrane region" description="Helical" evidence="5">
    <location>
        <begin position="172"/>
        <end position="193"/>
    </location>
</feature>
<dbReference type="PANTHER" id="PTHR23528">
    <property type="match status" value="1"/>
</dbReference>
<feature type="transmembrane region" description="Helical" evidence="5">
    <location>
        <begin position="107"/>
        <end position="125"/>
    </location>
</feature>
<dbReference type="Gene3D" id="1.20.1250.20">
    <property type="entry name" value="MFS general substrate transporter like domains"/>
    <property type="match status" value="1"/>
</dbReference>
<reference evidence="7 8" key="1">
    <citation type="submission" date="2020-04" db="EMBL/GenBank/DDBJ databases">
        <authorList>
            <person name="Liu S."/>
        </authorList>
    </citation>
    <scope>NUCLEOTIDE SEQUENCE [LARGE SCALE GENOMIC DNA]</scope>
    <source>
        <strain evidence="7 8">CGMCC 1.15091</strain>
    </source>
</reference>
<dbReference type="InterPro" id="IPR036259">
    <property type="entry name" value="MFS_trans_sf"/>
</dbReference>
<evidence type="ECO:0000256" key="2">
    <source>
        <dbReference type="ARBA" id="ARBA00022692"/>
    </source>
</evidence>